<proteinExistence type="predicted"/>
<name>A0A1Q2L073_9BACL</name>
<evidence type="ECO:0000313" key="8">
    <source>
        <dbReference type="EMBL" id="AQQ53292.1"/>
    </source>
</evidence>
<evidence type="ECO:0000256" key="5">
    <source>
        <dbReference type="ARBA" id="ARBA00023136"/>
    </source>
</evidence>
<evidence type="ECO:0000256" key="1">
    <source>
        <dbReference type="ARBA" id="ARBA00004651"/>
    </source>
</evidence>
<keyword evidence="2" id="KW-1003">Cell membrane</keyword>
<keyword evidence="3 6" id="KW-0812">Transmembrane</keyword>
<evidence type="ECO:0000256" key="2">
    <source>
        <dbReference type="ARBA" id="ARBA00022475"/>
    </source>
</evidence>
<dbReference type="PANTHER" id="PTHR36115">
    <property type="entry name" value="PROLINE-RICH ANTIGEN HOMOLOG-RELATED"/>
    <property type="match status" value="1"/>
</dbReference>
<feature type="domain" description="RDD" evidence="7">
    <location>
        <begin position="54"/>
        <end position="159"/>
    </location>
</feature>
<reference evidence="8 9" key="1">
    <citation type="submission" date="2017-02" db="EMBL/GenBank/DDBJ databases">
        <title>The complete genomic sequence of a novel cold adapted crude oil-degrading bacterium Planococcus qaidamina Y42.</title>
        <authorList>
            <person name="Yang R."/>
        </authorList>
    </citation>
    <scope>NUCLEOTIDE SEQUENCE [LARGE SCALE GENOMIC DNA]</scope>
    <source>
        <strain evidence="8 9">Y42</strain>
    </source>
</reference>
<comment type="subcellular location">
    <subcellularLocation>
        <location evidence="1">Cell membrane</location>
        <topology evidence="1">Multi-pass membrane protein</topology>
    </subcellularLocation>
</comment>
<gene>
    <name evidence="8" type="ORF">B0X71_09505</name>
</gene>
<dbReference type="InterPro" id="IPR051791">
    <property type="entry name" value="Pra-immunoreactive"/>
</dbReference>
<keyword evidence="5 6" id="KW-0472">Membrane</keyword>
<evidence type="ECO:0000259" key="7">
    <source>
        <dbReference type="Pfam" id="PF06271"/>
    </source>
</evidence>
<organism evidence="8 9">
    <name type="scientific">Planococcus lenghuensis</name>
    <dbReference type="NCBI Taxonomy" id="2213202"/>
    <lineage>
        <taxon>Bacteria</taxon>
        <taxon>Bacillati</taxon>
        <taxon>Bacillota</taxon>
        <taxon>Bacilli</taxon>
        <taxon>Bacillales</taxon>
        <taxon>Caryophanaceae</taxon>
        <taxon>Planococcus</taxon>
    </lineage>
</organism>
<dbReference type="PANTHER" id="PTHR36115:SF9">
    <property type="entry name" value="LMO1584 PROTEIN"/>
    <property type="match status" value="1"/>
</dbReference>
<feature type="transmembrane region" description="Helical" evidence="6">
    <location>
        <begin position="93"/>
        <end position="115"/>
    </location>
</feature>
<evidence type="ECO:0000256" key="6">
    <source>
        <dbReference type="SAM" id="Phobius"/>
    </source>
</evidence>
<protein>
    <recommendedName>
        <fullName evidence="7">RDD domain-containing protein</fullName>
    </recommendedName>
</protein>
<dbReference type="AlphaFoldDB" id="A0A1Q2L073"/>
<accession>A0A1Q2L073</accession>
<evidence type="ECO:0000256" key="3">
    <source>
        <dbReference type="ARBA" id="ARBA00022692"/>
    </source>
</evidence>
<dbReference type="GO" id="GO:0005886">
    <property type="term" value="C:plasma membrane"/>
    <property type="evidence" value="ECO:0007669"/>
    <property type="project" value="UniProtKB-SubCell"/>
</dbReference>
<feature type="transmembrane region" description="Helical" evidence="6">
    <location>
        <begin position="53"/>
        <end position="72"/>
    </location>
</feature>
<evidence type="ECO:0000256" key="4">
    <source>
        <dbReference type="ARBA" id="ARBA00022989"/>
    </source>
</evidence>
<dbReference type="EMBL" id="CP019640">
    <property type="protein sequence ID" value="AQQ53292.1"/>
    <property type="molecule type" value="Genomic_DNA"/>
</dbReference>
<dbReference type="InterPro" id="IPR010432">
    <property type="entry name" value="RDD"/>
</dbReference>
<dbReference type="Proteomes" id="UP000188184">
    <property type="component" value="Chromosome"/>
</dbReference>
<keyword evidence="4 6" id="KW-1133">Transmembrane helix</keyword>
<keyword evidence="9" id="KW-1185">Reference proteome</keyword>
<feature type="transmembrane region" description="Helical" evidence="6">
    <location>
        <begin position="121"/>
        <end position="144"/>
    </location>
</feature>
<evidence type="ECO:0000313" key="9">
    <source>
        <dbReference type="Proteomes" id="UP000188184"/>
    </source>
</evidence>
<dbReference type="KEGG" id="pmar:B0X71_09505"/>
<sequence length="167" mass="18325">MAARVAVPLYSGVSINLRIRDRLLCSGRTASGFTFSFNIGYNFENPSQTATDFLMLVYQLVIPILWIGFTVGKRLMGIRIRRMDGKAVSFGTTFLRYVVAELVYLSPIILFSLLGFLGPSIFSALIGLGGVLTSCLYIASAIMVGTREDARAIHDFIAGTQVVRTEK</sequence>
<dbReference type="Pfam" id="PF06271">
    <property type="entry name" value="RDD"/>
    <property type="match status" value="1"/>
</dbReference>